<dbReference type="SUPFAM" id="SSF53756">
    <property type="entry name" value="UDP-Glycosyltransferase/glycogen phosphorylase"/>
    <property type="match status" value="1"/>
</dbReference>
<keyword evidence="5" id="KW-1185">Reference proteome</keyword>
<accession>A0A1I8PE68</accession>
<dbReference type="InterPro" id="IPR050271">
    <property type="entry name" value="UDP-glycosyltransferase"/>
</dbReference>
<evidence type="ECO:0000256" key="2">
    <source>
        <dbReference type="ARBA" id="ARBA00022676"/>
    </source>
</evidence>
<name>A0A1I8PE68_STOCA</name>
<dbReference type="AlphaFoldDB" id="A0A1I8PE68"/>
<dbReference type="GO" id="GO:0008194">
    <property type="term" value="F:UDP-glycosyltransferase activity"/>
    <property type="evidence" value="ECO:0007669"/>
    <property type="project" value="InterPro"/>
</dbReference>
<evidence type="ECO:0000256" key="3">
    <source>
        <dbReference type="ARBA" id="ARBA00022679"/>
    </source>
</evidence>
<dbReference type="Proteomes" id="UP000095300">
    <property type="component" value="Unassembled WGS sequence"/>
</dbReference>
<protein>
    <recommendedName>
        <fullName evidence="6">UDP-glucuronosyltransferase</fullName>
    </recommendedName>
</protein>
<keyword evidence="3" id="KW-0808">Transferase</keyword>
<evidence type="ECO:0000313" key="4">
    <source>
        <dbReference type="EnsemblMetazoa" id="SCAU007284-PA"/>
    </source>
</evidence>
<comment type="similarity">
    <text evidence="1">Belongs to the UDP-glycosyltransferase family.</text>
</comment>
<proteinExistence type="inferred from homology"/>
<sequence length="462" mass="53308">MRFIGIQWLVLVFSLNYVANAGHILAIFAFEGPIQYAFVEPLLKRLVQRGHHVTSITNFPIEDTAENFRNIVIAENEILYNELLRTLTEPINKDRFDMKGSLFSIGFKMCENILGHELVQDIMQNDSFDLLFLDLIFSESLFGLAEHFQAPIVGFSTLGTTQKTDAFNMHFWTRCLNVALSALKWLHYHYKYLVVHKEIYVRYFPNVTRNLDDMRKNFALVLRNDHFVISTPRPYVPNMIEVAGLHIPDEPETLSEDVKQILDSSQQGVIYVAIDDILPDHIMQMVLQQFQGLQQLVLWNSKTKPSTFLGKPSNVQFHTNLSHHAILSHPLVNLIICHGGYHHIIDSIHYGVPVLGIPNARGHPEDYFDLIGKMSHGISLRQSHFNNQTLQKALLDLLFSDHYRREAKLKSLQFRDQQNTPLERAIYWIEYVLRHNGAGHLRNLGQNLSLVEFYNLDIGKNV</sequence>
<organism evidence="4 5">
    <name type="scientific">Stomoxys calcitrans</name>
    <name type="common">Stable fly</name>
    <name type="synonym">Conops calcitrans</name>
    <dbReference type="NCBI Taxonomy" id="35570"/>
    <lineage>
        <taxon>Eukaryota</taxon>
        <taxon>Metazoa</taxon>
        <taxon>Ecdysozoa</taxon>
        <taxon>Arthropoda</taxon>
        <taxon>Hexapoda</taxon>
        <taxon>Insecta</taxon>
        <taxon>Pterygota</taxon>
        <taxon>Neoptera</taxon>
        <taxon>Endopterygota</taxon>
        <taxon>Diptera</taxon>
        <taxon>Brachycera</taxon>
        <taxon>Muscomorpha</taxon>
        <taxon>Muscoidea</taxon>
        <taxon>Muscidae</taxon>
        <taxon>Stomoxys</taxon>
    </lineage>
</organism>
<dbReference type="InterPro" id="IPR002213">
    <property type="entry name" value="UDP_glucos_trans"/>
</dbReference>
<gene>
    <name evidence="4" type="primary">106089871</name>
</gene>
<dbReference type="Gene3D" id="3.40.50.2000">
    <property type="entry name" value="Glycogen Phosphorylase B"/>
    <property type="match status" value="2"/>
</dbReference>
<dbReference type="PANTHER" id="PTHR48043:SF159">
    <property type="entry name" value="EG:EG0003.4 PROTEIN-RELATED"/>
    <property type="match status" value="1"/>
</dbReference>
<keyword evidence="2" id="KW-0328">Glycosyltransferase</keyword>
<dbReference type="OrthoDB" id="5835829at2759"/>
<dbReference type="EnsemblMetazoa" id="SCAU007284-RA">
    <property type="protein sequence ID" value="SCAU007284-PA"/>
    <property type="gene ID" value="SCAU007284"/>
</dbReference>
<dbReference type="VEuPathDB" id="VectorBase:SCAU007284"/>
<dbReference type="Pfam" id="PF00201">
    <property type="entry name" value="UDPGT"/>
    <property type="match status" value="1"/>
</dbReference>
<reference evidence="4" key="1">
    <citation type="submission" date="2020-05" db="UniProtKB">
        <authorList>
            <consortium name="EnsemblMetazoa"/>
        </authorList>
    </citation>
    <scope>IDENTIFICATION</scope>
    <source>
        <strain evidence="4">USDA</strain>
    </source>
</reference>
<dbReference type="PANTHER" id="PTHR48043">
    <property type="entry name" value="EG:EG0003.4 PROTEIN-RELATED"/>
    <property type="match status" value="1"/>
</dbReference>
<evidence type="ECO:0000256" key="1">
    <source>
        <dbReference type="ARBA" id="ARBA00009995"/>
    </source>
</evidence>
<evidence type="ECO:0008006" key="6">
    <source>
        <dbReference type="Google" id="ProtNLM"/>
    </source>
</evidence>
<evidence type="ECO:0000313" key="5">
    <source>
        <dbReference type="Proteomes" id="UP000095300"/>
    </source>
</evidence>